<accession>Q07Q04</accession>
<feature type="transmembrane region" description="Helical" evidence="2">
    <location>
        <begin position="6"/>
        <end position="29"/>
    </location>
</feature>
<dbReference type="KEGG" id="rpe:RPE_2036"/>
<keyword evidence="2" id="KW-0472">Membrane</keyword>
<evidence type="ECO:0000256" key="2">
    <source>
        <dbReference type="SAM" id="Phobius"/>
    </source>
</evidence>
<dbReference type="EMBL" id="CP000463">
    <property type="protein sequence ID" value="ABJ05980.1"/>
    <property type="molecule type" value="Genomic_DNA"/>
</dbReference>
<dbReference type="eggNOG" id="ENOG5030U43">
    <property type="taxonomic scope" value="Bacteria"/>
</dbReference>
<proteinExistence type="predicted"/>
<feature type="region of interest" description="Disordered" evidence="1">
    <location>
        <begin position="120"/>
        <end position="161"/>
    </location>
</feature>
<feature type="compositionally biased region" description="Polar residues" evidence="1">
    <location>
        <begin position="125"/>
        <end position="139"/>
    </location>
</feature>
<keyword evidence="2" id="KW-0812">Transmembrane</keyword>
<reference evidence="3" key="1">
    <citation type="submission" date="2006-09" db="EMBL/GenBank/DDBJ databases">
        <title>Complete sequence of Rhodopseudomonas palustris BisA53.</title>
        <authorList>
            <consortium name="US DOE Joint Genome Institute"/>
            <person name="Copeland A."/>
            <person name="Lucas S."/>
            <person name="Lapidus A."/>
            <person name="Barry K."/>
            <person name="Detter J.C."/>
            <person name="Glavina del Rio T."/>
            <person name="Hammon N."/>
            <person name="Israni S."/>
            <person name="Dalin E."/>
            <person name="Tice H."/>
            <person name="Pitluck S."/>
            <person name="Chain P."/>
            <person name="Malfatti S."/>
            <person name="Shin M."/>
            <person name="Vergez L."/>
            <person name="Schmutz J."/>
            <person name="Larimer F."/>
            <person name="Land M."/>
            <person name="Hauser L."/>
            <person name="Pelletier D.A."/>
            <person name="Kyrpides N."/>
            <person name="Kim E."/>
            <person name="Harwood C.S."/>
            <person name="Oda Y."/>
            <person name="Richardson P."/>
        </authorList>
    </citation>
    <scope>NUCLEOTIDE SEQUENCE [LARGE SCALE GENOMIC DNA]</scope>
    <source>
        <strain evidence="3">BisA53</strain>
    </source>
</reference>
<sequence length="264" mass="26404">MLPGLRFLFAAVVLSMSMVVFGLGAAALLRASHDRFVSTPKIRSAPPPMLAQHEAATAALTMLRVDPPAPAPAAIDAATTVATAPSAPHETPPSPAETPPAAAVASVIPADAIDTIIPLPGAQDGQVQESSTEVSQPETARSDVAPATPPTPSADPLSGAGAAAPATVELIPTFSAAVFANSGETTAVPDLPTAPAAAAGQNVDPTTELAAISEALPVPPKLPVARPVIKKKPATVQRMVKKRRQTVRQPAPAAAQPFGAAAGG</sequence>
<evidence type="ECO:0000313" key="3">
    <source>
        <dbReference type="EMBL" id="ABJ05980.1"/>
    </source>
</evidence>
<dbReference type="STRING" id="316055.RPE_2036"/>
<organism evidence="3">
    <name type="scientific">Rhodopseudomonas palustris (strain BisA53)</name>
    <dbReference type="NCBI Taxonomy" id="316055"/>
    <lineage>
        <taxon>Bacteria</taxon>
        <taxon>Pseudomonadati</taxon>
        <taxon>Pseudomonadota</taxon>
        <taxon>Alphaproteobacteria</taxon>
        <taxon>Hyphomicrobiales</taxon>
        <taxon>Nitrobacteraceae</taxon>
        <taxon>Rhodopseudomonas</taxon>
    </lineage>
</organism>
<keyword evidence="2" id="KW-1133">Transmembrane helix</keyword>
<dbReference type="AlphaFoldDB" id="Q07Q04"/>
<dbReference type="HOGENOM" id="CLU_1053264_0_0_5"/>
<gene>
    <name evidence="3" type="ordered locus">RPE_2036</name>
</gene>
<feature type="region of interest" description="Disordered" evidence="1">
    <location>
        <begin position="242"/>
        <end position="264"/>
    </location>
</feature>
<evidence type="ECO:0000256" key="1">
    <source>
        <dbReference type="SAM" id="MobiDB-lite"/>
    </source>
</evidence>
<protein>
    <submittedName>
        <fullName evidence="3">Uncharacterized protein</fullName>
    </submittedName>
</protein>
<name>Q07Q04_RHOP5</name>
<feature type="compositionally biased region" description="Low complexity" evidence="1">
    <location>
        <begin position="249"/>
        <end position="264"/>
    </location>
</feature>